<feature type="transmembrane region" description="Helical" evidence="1">
    <location>
        <begin position="12"/>
        <end position="31"/>
    </location>
</feature>
<keyword evidence="1" id="KW-0812">Transmembrane</keyword>
<dbReference type="AlphaFoldDB" id="A0A1I3GX16"/>
<sequence>MVYLLKFGASWILPPGIFILALWALAVYIWRWKGERRLAAVLAGITLVFYLLCTSLVSERAMGWLEGAYTPPADPQGDVVVMLGGGAFSDVPDVDGMGTLCANPSSRLLTAVRLQRKLDVPILLSGGQVYEDSGPEAKIARRILISLGVPEDKILVETKSINTTQNAKFSAAILREHGLTHPILVTSAFHMNRSVLAFAKQDMTVTPYPADYQTNLRHVFHYNKLSPQAGALRDNVIVLQEVLRAAVTRYLE</sequence>
<dbReference type="InterPro" id="IPR051599">
    <property type="entry name" value="Cell_Envelope_Assoc"/>
</dbReference>
<protein>
    <submittedName>
        <fullName evidence="3">Uncharacterized SAM-binding protein YcdF, DUF218 family</fullName>
    </submittedName>
</protein>
<dbReference type="RefSeq" id="WP_075445291.1">
    <property type="nucleotide sequence ID" value="NZ_FOQK01000025.1"/>
</dbReference>
<dbReference type="OrthoDB" id="9782395at2"/>
<gene>
    <name evidence="3" type="ORF">SAMN04487861_12549</name>
</gene>
<dbReference type="CDD" id="cd06259">
    <property type="entry name" value="YdcF-like"/>
    <property type="match status" value="1"/>
</dbReference>
<dbReference type="GO" id="GO:0005886">
    <property type="term" value="C:plasma membrane"/>
    <property type="evidence" value="ECO:0007669"/>
    <property type="project" value="TreeGrafter"/>
</dbReference>
<dbReference type="PANTHER" id="PTHR30336:SF4">
    <property type="entry name" value="ENVELOPE BIOGENESIS FACTOR ELYC"/>
    <property type="match status" value="1"/>
</dbReference>
<organism evidence="3 4">
    <name type="scientific">Selenomonas ruminantium</name>
    <dbReference type="NCBI Taxonomy" id="971"/>
    <lineage>
        <taxon>Bacteria</taxon>
        <taxon>Bacillati</taxon>
        <taxon>Bacillota</taxon>
        <taxon>Negativicutes</taxon>
        <taxon>Selenomonadales</taxon>
        <taxon>Selenomonadaceae</taxon>
        <taxon>Selenomonas</taxon>
    </lineage>
</organism>
<feature type="transmembrane region" description="Helical" evidence="1">
    <location>
        <begin position="38"/>
        <end position="57"/>
    </location>
</feature>
<evidence type="ECO:0000313" key="4">
    <source>
        <dbReference type="Proteomes" id="UP000183639"/>
    </source>
</evidence>
<evidence type="ECO:0000259" key="2">
    <source>
        <dbReference type="Pfam" id="PF02698"/>
    </source>
</evidence>
<dbReference type="GO" id="GO:0043164">
    <property type="term" value="P:Gram-negative-bacterium-type cell wall biogenesis"/>
    <property type="evidence" value="ECO:0007669"/>
    <property type="project" value="TreeGrafter"/>
</dbReference>
<dbReference type="Gene3D" id="3.40.50.620">
    <property type="entry name" value="HUPs"/>
    <property type="match status" value="1"/>
</dbReference>
<reference evidence="3 4" key="1">
    <citation type="submission" date="2016-10" db="EMBL/GenBank/DDBJ databases">
        <authorList>
            <person name="de Groot N.N."/>
        </authorList>
    </citation>
    <scope>NUCLEOTIDE SEQUENCE [LARGE SCALE GENOMIC DNA]</scope>
    <source>
        <strain evidence="3 4">Z108</strain>
    </source>
</reference>
<proteinExistence type="predicted"/>
<dbReference type="GO" id="GO:0000270">
    <property type="term" value="P:peptidoglycan metabolic process"/>
    <property type="evidence" value="ECO:0007669"/>
    <property type="project" value="TreeGrafter"/>
</dbReference>
<dbReference type="Proteomes" id="UP000183639">
    <property type="component" value="Unassembled WGS sequence"/>
</dbReference>
<evidence type="ECO:0000313" key="3">
    <source>
        <dbReference type="EMBL" id="SFI27860.1"/>
    </source>
</evidence>
<keyword evidence="1" id="KW-0472">Membrane</keyword>
<dbReference type="PANTHER" id="PTHR30336">
    <property type="entry name" value="INNER MEMBRANE PROTEIN, PROBABLE PERMEASE"/>
    <property type="match status" value="1"/>
</dbReference>
<evidence type="ECO:0000256" key="1">
    <source>
        <dbReference type="SAM" id="Phobius"/>
    </source>
</evidence>
<accession>A0A1I3GX16</accession>
<dbReference type="EMBL" id="FOQK01000025">
    <property type="protein sequence ID" value="SFI27860.1"/>
    <property type="molecule type" value="Genomic_DNA"/>
</dbReference>
<name>A0A1I3GX16_SELRU</name>
<keyword evidence="1" id="KW-1133">Transmembrane helix</keyword>
<dbReference type="InterPro" id="IPR003848">
    <property type="entry name" value="DUF218"/>
</dbReference>
<feature type="domain" description="DUF218" evidence="2">
    <location>
        <begin position="78"/>
        <end position="243"/>
    </location>
</feature>
<dbReference type="InterPro" id="IPR014729">
    <property type="entry name" value="Rossmann-like_a/b/a_fold"/>
</dbReference>
<dbReference type="Pfam" id="PF02698">
    <property type="entry name" value="DUF218"/>
    <property type="match status" value="1"/>
</dbReference>